<dbReference type="EMBL" id="CAUDKO010000003">
    <property type="protein sequence ID" value="CAJ0862171.1"/>
    <property type="molecule type" value="Genomic_DNA"/>
</dbReference>
<feature type="region of interest" description="Disordered" evidence="1">
    <location>
        <begin position="487"/>
        <end position="522"/>
    </location>
</feature>
<proteinExistence type="predicted"/>
<evidence type="ECO:0000313" key="2">
    <source>
        <dbReference type="EMBL" id="CAJ0862171.1"/>
    </source>
</evidence>
<reference evidence="2" key="1">
    <citation type="submission" date="2023-07" db="EMBL/GenBank/DDBJ databases">
        <authorList>
            <person name="Peeters C."/>
        </authorList>
    </citation>
    <scope>NUCLEOTIDE SEQUENCE</scope>
    <source>
        <strain evidence="2">R-77567</strain>
    </source>
</reference>
<evidence type="ECO:0000256" key="1">
    <source>
        <dbReference type="SAM" id="MobiDB-lite"/>
    </source>
</evidence>
<gene>
    <name evidence="2" type="ORF">R77567_01623</name>
</gene>
<comment type="caution">
    <text evidence="2">The sequence shown here is derived from an EMBL/GenBank/DDBJ whole genome shotgun (WGS) entry which is preliminary data.</text>
</comment>
<dbReference type="GO" id="GO:0005198">
    <property type="term" value="F:structural molecule activity"/>
    <property type="evidence" value="ECO:0007669"/>
    <property type="project" value="InterPro"/>
</dbReference>
<accession>A0AAD2F7X7</accession>
<evidence type="ECO:0000313" key="3">
    <source>
        <dbReference type="Proteomes" id="UP001190491"/>
    </source>
</evidence>
<dbReference type="GO" id="GO:0019068">
    <property type="term" value="P:virion assembly"/>
    <property type="evidence" value="ECO:0007669"/>
    <property type="project" value="InterPro"/>
</dbReference>
<dbReference type="AlphaFoldDB" id="A0AAD2F7X7"/>
<dbReference type="NCBIfam" id="TIGR01539">
    <property type="entry name" value="portal_lambda"/>
    <property type="match status" value="1"/>
</dbReference>
<dbReference type="Pfam" id="PF05136">
    <property type="entry name" value="Phage_portal_2"/>
    <property type="match status" value="1"/>
</dbReference>
<protein>
    <recommendedName>
        <fullName evidence="4">Phage portal protein</fullName>
    </recommendedName>
</protein>
<dbReference type="InterPro" id="IPR006429">
    <property type="entry name" value="Phage_lambda_portal"/>
</dbReference>
<evidence type="ECO:0008006" key="4">
    <source>
        <dbReference type="Google" id="ProtNLM"/>
    </source>
</evidence>
<dbReference type="Proteomes" id="UP001190491">
    <property type="component" value="Unassembled WGS sequence"/>
</dbReference>
<feature type="compositionally biased region" description="Acidic residues" evidence="1">
    <location>
        <begin position="511"/>
        <end position="522"/>
    </location>
</feature>
<sequence length="522" mass="57053">MKARAQMAIAGQWWGARFDRRATANWAPYGGSADSDLVFDLRWLRNRSRDCMRNSPLALGAVNTVTTTAVGTGLVMRSVVDATTLGMSEDEAQEWQRKCEREFRLWAKDPNACDATRTQDFYAIQALAFRSALESGDVFAALPMIKQPGSPYTTKIQLIEADRVVNKGYGMNTERLAQGVQTDENGAPIAYHILRHHPGGLIPLNLEWDIVPAFGKRTGRRNIIHLYDKRRPGQSRGVPYIAPVIELLKQLGDYTNAEVTAAVISSMFTVFVTSTDGTGLDTGTMDNPAAAQAAGSTLQMAPGAILDLGPGEDVKFADPKRPNQAFDPFVMAVLRQIGVALELPFEVLVKHFTASYSAARAALLEAWRFYKSRREWLAAQFCQPIFEGWLEEAVALGRIDAPGFFDDPIIRAAYCGTVWVGDSPGQIDPLKEVNAAKGRLELNLTTHSDECVQLTGADWDSTIERRAREEKRMQELGLVTVYAPLNPANVNGPVQQPKPANPGGDGGAGAPDDDDASDLENA</sequence>
<name>A0AAD2F7X7_9RALS</name>
<organism evidence="2 3">
    <name type="scientific">Ralstonia flatus</name>
    <dbReference type="NCBI Taxonomy" id="3058601"/>
    <lineage>
        <taxon>Bacteria</taxon>
        <taxon>Pseudomonadati</taxon>
        <taxon>Pseudomonadota</taxon>
        <taxon>Betaproteobacteria</taxon>
        <taxon>Burkholderiales</taxon>
        <taxon>Burkholderiaceae</taxon>
        <taxon>Ralstonia</taxon>
    </lineage>
</organism>